<reference evidence="6" key="1">
    <citation type="journal article" date="2019" name="Int. J. Syst. Evol. Microbiol.">
        <title>The Global Catalogue of Microorganisms (GCM) 10K type strain sequencing project: providing services to taxonomists for standard genome sequencing and annotation.</title>
        <authorList>
            <consortium name="The Broad Institute Genomics Platform"/>
            <consortium name="The Broad Institute Genome Sequencing Center for Infectious Disease"/>
            <person name="Wu L."/>
            <person name="Ma J."/>
        </authorList>
    </citation>
    <scope>NUCLEOTIDE SEQUENCE [LARGE SCALE GENOMIC DNA]</scope>
    <source>
        <strain evidence="6">CGMCC 4.7319</strain>
    </source>
</reference>
<dbReference type="Pfam" id="PF00891">
    <property type="entry name" value="Methyltransf_2"/>
    <property type="match status" value="1"/>
</dbReference>
<keyword evidence="3" id="KW-0949">S-adenosyl-L-methionine</keyword>
<dbReference type="PANTHER" id="PTHR43712:SF2">
    <property type="entry name" value="O-METHYLTRANSFERASE CICE"/>
    <property type="match status" value="1"/>
</dbReference>
<dbReference type="InterPro" id="IPR036390">
    <property type="entry name" value="WH_DNA-bd_sf"/>
</dbReference>
<dbReference type="GO" id="GO:0032259">
    <property type="term" value="P:methylation"/>
    <property type="evidence" value="ECO:0007669"/>
    <property type="project" value="UniProtKB-KW"/>
</dbReference>
<proteinExistence type="predicted"/>
<keyword evidence="1 5" id="KW-0489">Methyltransferase</keyword>
<evidence type="ECO:0000313" key="6">
    <source>
        <dbReference type="Proteomes" id="UP000597656"/>
    </source>
</evidence>
<sequence>MSSDLPSPNEVVRELVTGYRRSRVTSLFAELGVADALAAGARTGAEVAVVCGTQAQTTARLLAAAAEIGLVTAEHVLTPAGELLRHDVPGSLASWAVASCGKQYEAWQSSAFAIRTGRPAYDEVFGIGFWEELSRDPVAAAGFDAAMAASVAECCALVRDSADFGGVSTIADVGGGTGTLAATVLRAHPSLRAMVIDLPDVVKRVAAEDVEERCELVGADFFAEVPSGAELYVLCRVLADWSDRDALRLLENCRAAMDAGHRLLVVGEVLRPGEPAARGLLDLHLLMMIGGRERTVDETAELLAQTGFRVTKVTDRARVSMVEAVAV</sequence>
<dbReference type="PROSITE" id="PS51683">
    <property type="entry name" value="SAM_OMT_II"/>
    <property type="match status" value="1"/>
</dbReference>
<name>A0ABQ2HC64_9PSEU</name>
<accession>A0ABQ2HC64</accession>
<dbReference type="CDD" id="cd02440">
    <property type="entry name" value="AdoMet_MTases"/>
    <property type="match status" value="1"/>
</dbReference>
<dbReference type="GO" id="GO:0008168">
    <property type="term" value="F:methyltransferase activity"/>
    <property type="evidence" value="ECO:0007669"/>
    <property type="project" value="UniProtKB-KW"/>
</dbReference>
<dbReference type="InterPro" id="IPR029063">
    <property type="entry name" value="SAM-dependent_MTases_sf"/>
</dbReference>
<dbReference type="EMBL" id="BMNC01000001">
    <property type="protein sequence ID" value="GGM73422.1"/>
    <property type="molecule type" value="Genomic_DNA"/>
</dbReference>
<dbReference type="Gene3D" id="3.40.50.150">
    <property type="entry name" value="Vaccinia Virus protein VP39"/>
    <property type="match status" value="1"/>
</dbReference>
<dbReference type="Gene3D" id="1.10.287.1350">
    <property type="match status" value="1"/>
</dbReference>
<dbReference type="Proteomes" id="UP000597656">
    <property type="component" value="Unassembled WGS sequence"/>
</dbReference>
<evidence type="ECO:0000256" key="3">
    <source>
        <dbReference type="ARBA" id="ARBA00022691"/>
    </source>
</evidence>
<evidence type="ECO:0000256" key="2">
    <source>
        <dbReference type="ARBA" id="ARBA00022679"/>
    </source>
</evidence>
<evidence type="ECO:0000256" key="1">
    <source>
        <dbReference type="ARBA" id="ARBA00022603"/>
    </source>
</evidence>
<dbReference type="Gene3D" id="1.10.10.10">
    <property type="entry name" value="Winged helix-like DNA-binding domain superfamily/Winged helix DNA-binding domain"/>
    <property type="match status" value="1"/>
</dbReference>
<dbReference type="InterPro" id="IPR036388">
    <property type="entry name" value="WH-like_DNA-bd_sf"/>
</dbReference>
<gene>
    <name evidence="5" type="ORF">GCM10011609_06520</name>
</gene>
<keyword evidence="2" id="KW-0808">Transferase</keyword>
<dbReference type="InterPro" id="IPR001077">
    <property type="entry name" value="COMT_C"/>
</dbReference>
<dbReference type="RefSeq" id="WP_189153015.1">
    <property type="nucleotide sequence ID" value="NZ_BMNC01000001.1"/>
</dbReference>
<dbReference type="PANTHER" id="PTHR43712">
    <property type="entry name" value="PUTATIVE (AFU_ORTHOLOGUE AFUA_4G14580)-RELATED"/>
    <property type="match status" value="1"/>
</dbReference>
<comment type="caution">
    <text evidence="5">The sequence shown here is derived from an EMBL/GenBank/DDBJ whole genome shotgun (WGS) entry which is preliminary data.</text>
</comment>
<feature type="domain" description="O-methyltransferase C-terminal" evidence="4">
    <location>
        <begin position="107"/>
        <end position="309"/>
    </location>
</feature>
<keyword evidence="6" id="KW-1185">Reference proteome</keyword>
<evidence type="ECO:0000259" key="4">
    <source>
        <dbReference type="Pfam" id="PF00891"/>
    </source>
</evidence>
<dbReference type="InterPro" id="IPR016461">
    <property type="entry name" value="COMT-like"/>
</dbReference>
<dbReference type="SUPFAM" id="SSF46785">
    <property type="entry name" value="Winged helix' DNA-binding domain"/>
    <property type="match status" value="1"/>
</dbReference>
<dbReference type="SUPFAM" id="SSF53335">
    <property type="entry name" value="S-adenosyl-L-methionine-dependent methyltransferases"/>
    <property type="match status" value="1"/>
</dbReference>
<organism evidence="5 6">
    <name type="scientific">Lentzea pudingi</name>
    <dbReference type="NCBI Taxonomy" id="1789439"/>
    <lineage>
        <taxon>Bacteria</taxon>
        <taxon>Bacillati</taxon>
        <taxon>Actinomycetota</taxon>
        <taxon>Actinomycetes</taxon>
        <taxon>Pseudonocardiales</taxon>
        <taxon>Pseudonocardiaceae</taxon>
        <taxon>Lentzea</taxon>
    </lineage>
</organism>
<protein>
    <submittedName>
        <fullName evidence="5">Methyltransferase</fullName>
    </submittedName>
</protein>
<evidence type="ECO:0000313" key="5">
    <source>
        <dbReference type="EMBL" id="GGM73422.1"/>
    </source>
</evidence>